<name>A0A810PNI8_9FIRM</name>
<feature type="chain" id="PRO_5038548013" description="Putative amidase domain-containing protein" evidence="2">
    <location>
        <begin position="22"/>
        <end position="442"/>
    </location>
</feature>
<feature type="compositionally biased region" description="Low complexity" evidence="1">
    <location>
        <begin position="64"/>
        <end position="77"/>
    </location>
</feature>
<feature type="signal peptide" evidence="2">
    <location>
        <begin position="1"/>
        <end position="21"/>
    </location>
</feature>
<reference evidence="4" key="1">
    <citation type="submission" date="2020-09" db="EMBL/GenBank/DDBJ databases">
        <title>New species isolated from human feces.</title>
        <authorList>
            <person name="Kitahara M."/>
            <person name="Shigeno Y."/>
            <person name="Shime M."/>
            <person name="Matsumoto Y."/>
            <person name="Nakamura S."/>
            <person name="Motooka D."/>
            <person name="Fukuoka S."/>
            <person name="Nishikawa H."/>
            <person name="Benno Y."/>
        </authorList>
    </citation>
    <scope>NUCLEOTIDE SEQUENCE</scope>
    <source>
        <strain evidence="4">MM35</strain>
    </source>
</reference>
<evidence type="ECO:0000313" key="4">
    <source>
        <dbReference type="EMBL" id="BCK78429.1"/>
    </source>
</evidence>
<dbReference type="KEGG" id="vfa:MM35RIKEN_06210"/>
<protein>
    <recommendedName>
        <fullName evidence="3">Putative amidase domain-containing protein</fullName>
    </recommendedName>
</protein>
<evidence type="ECO:0000313" key="5">
    <source>
        <dbReference type="Proteomes" id="UP000681343"/>
    </source>
</evidence>
<dbReference type="InterPro" id="IPR024301">
    <property type="entry name" value="Amidase_6"/>
</dbReference>
<evidence type="ECO:0000256" key="1">
    <source>
        <dbReference type="SAM" id="MobiDB-lite"/>
    </source>
</evidence>
<dbReference type="PROSITE" id="PS51257">
    <property type="entry name" value="PROKAR_LIPOPROTEIN"/>
    <property type="match status" value="1"/>
</dbReference>
<feature type="domain" description="Putative amidase" evidence="3">
    <location>
        <begin position="279"/>
        <end position="424"/>
    </location>
</feature>
<evidence type="ECO:0000259" key="3">
    <source>
        <dbReference type="Pfam" id="PF12671"/>
    </source>
</evidence>
<proteinExistence type="predicted"/>
<feature type="compositionally biased region" description="Basic and acidic residues" evidence="1">
    <location>
        <begin position="50"/>
        <end position="63"/>
    </location>
</feature>
<dbReference type="PANTHER" id="PTHR40032">
    <property type="entry name" value="EXPORTED PROTEIN-RELATED"/>
    <property type="match status" value="1"/>
</dbReference>
<dbReference type="AlphaFoldDB" id="A0A810PNI8"/>
<keyword evidence="2" id="KW-0732">Signal</keyword>
<feature type="region of interest" description="Disordered" evidence="1">
    <location>
        <begin position="46"/>
        <end position="106"/>
    </location>
</feature>
<dbReference type="PANTHER" id="PTHR40032:SF1">
    <property type="entry name" value="EXPORTED PROTEIN"/>
    <property type="match status" value="1"/>
</dbReference>
<dbReference type="Pfam" id="PF12671">
    <property type="entry name" value="Amidase_6"/>
    <property type="match status" value="1"/>
</dbReference>
<organism evidence="4 5">
    <name type="scientific">Vescimonas fastidiosa</name>
    <dbReference type="NCBI Taxonomy" id="2714353"/>
    <lineage>
        <taxon>Bacteria</taxon>
        <taxon>Bacillati</taxon>
        <taxon>Bacillota</taxon>
        <taxon>Clostridia</taxon>
        <taxon>Eubacteriales</taxon>
        <taxon>Oscillospiraceae</taxon>
        <taxon>Vescimonas</taxon>
    </lineage>
</organism>
<gene>
    <name evidence="4" type="ORF">MM35RIKEN_06210</name>
</gene>
<dbReference type="EMBL" id="AP023415">
    <property type="protein sequence ID" value="BCK78429.1"/>
    <property type="molecule type" value="Genomic_DNA"/>
</dbReference>
<feature type="compositionally biased region" description="Basic and acidic residues" evidence="1">
    <location>
        <begin position="94"/>
        <end position="105"/>
    </location>
</feature>
<dbReference type="RefSeq" id="WP_212819210.1">
    <property type="nucleotide sequence ID" value="NZ_AP023415.1"/>
</dbReference>
<accession>A0A810PNI8</accession>
<sequence length="442" mass="49371">MRLRKIAAFLMAVLMALSLLACGSENETNPATSNETFIPEEIVENTSAGESEHEDKENVDRSDSAAGAPTSAPASEPQQETKVIETSKPQSKPMPKDTSAKRSDGLTENQYSKITDYLDSFYSSIGDFSVSVKPDLFASDSIEKLETTIWNSMIAVRERSLIDLHINYYNFSLRIADIRTLSPSKVEIEVWESCDQQYAGLSVLSREFDIEHHFTLELGDDSIWRISNHKSECNPFYVFKYDASSNSDVKIGTVLSNIGMRNAQYGGEIKEEPACDHPYNRATAVEYARQWVNARNPNYKAYDALGGNCMNFASQVLHAGGIRQTDGWFFESPKRFYRSWINVDGFTAYATSASPDKLLCDVNANYYSGQPGDLILMGIDSPTNHATIICDVVKDGDGRTVDYLLCSNTSNLENFPASAYYYTNQRLVQIFGWNDVPAEKLP</sequence>
<keyword evidence="5" id="KW-1185">Reference proteome</keyword>
<evidence type="ECO:0000256" key="2">
    <source>
        <dbReference type="SAM" id="SignalP"/>
    </source>
</evidence>
<dbReference type="Proteomes" id="UP000681343">
    <property type="component" value="Chromosome"/>
</dbReference>